<dbReference type="EMBL" id="GL883025">
    <property type="protein sequence ID" value="EGG15958.1"/>
    <property type="molecule type" value="Genomic_DNA"/>
</dbReference>
<sequence>MSSTSIHIPLLSPLTLASSSSYYFSSDSNSSRGDSKTAAASTSTSTVAKQIISAIKQRSQPQPQQPQQHQYQHKRDKYYSLSTAAVTTTKDTIFFNQSNSIKIGKECLRLLKSQADQGVLTYSLRPISCKQDFENGEYYGDRYLEHLLTQIIRKTIPNSDFTPGMGTNITSEAAKNATLAKMFDHFGIIHVMDATQLAAGGPIKRKADVVECIISQLFDARSNQSVLINEEGGRCDTKINSIPPPPPSSSSTIEVGKVHHKKLTSSPPSSSSSSTSFSLLTVSQVVLEVTENKEKQLNFISSSNNQVKWHDNVDVVNKLMTPYSISSTIV</sequence>
<gene>
    <name evidence="2" type="ORF">DFA_09629</name>
</gene>
<dbReference type="Gene3D" id="1.10.1520.10">
    <property type="entry name" value="Ribonuclease III domain"/>
    <property type="match status" value="1"/>
</dbReference>
<reference evidence="3" key="1">
    <citation type="journal article" date="2011" name="Genome Res.">
        <title>Phylogeny-wide analysis of social amoeba genomes highlights ancient origins for complex intercellular communication.</title>
        <authorList>
            <person name="Heidel A.J."/>
            <person name="Lawal H.M."/>
            <person name="Felder M."/>
            <person name="Schilde C."/>
            <person name="Helps N.R."/>
            <person name="Tunggal B."/>
            <person name="Rivero F."/>
            <person name="John U."/>
            <person name="Schleicher M."/>
            <person name="Eichinger L."/>
            <person name="Platzer M."/>
            <person name="Noegel A.A."/>
            <person name="Schaap P."/>
            <person name="Gloeckner G."/>
        </authorList>
    </citation>
    <scope>NUCLEOTIDE SEQUENCE [LARGE SCALE GENOMIC DNA]</scope>
    <source>
        <strain evidence="3">SH3</strain>
    </source>
</reference>
<dbReference type="KEGG" id="dfa:DFA_09629"/>
<name>F4Q858_CACFS</name>
<accession>F4Q858</accession>
<feature type="region of interest" description="Disordered" evidence="1">
    <location>
        <begin position="56"/>
        <end position="75"/>
    </location>
</feature>
<dbReference type="GO" id="GO:0006396">
    <property type="term" value="P:RNA processing"/>
    <property type="evidence" value="ECO:0007669"/>
    <property type="project" value="InterPro"/>
</dbReference>
<feature type="compositionally biased region" description="Low complexity" evidence="1">
    <location>
        <begin position="60"/>
        <end position="70"/>
    </location>
</feature>
<dbReference type="Proteomes" id="UP000007797">
    <property type="component" value="Unassembled WGS sequence"/>
</dbReference>
<keyword evidence="3" id="KW-1185">Reference proteome</keyword>
<evidence type="ECO:0000313" key="3">
    <source>
        <dbReference type="Proteomes" id="UP000007797"/>
    </source>
</evidence>
<dbReference type="InterPro" id="IPR036389">
    <property type="entry name" value="RNase_III_sf"/>
</dbReference>
<dbReference type="GO" id="GO:0004525">
    <property type="term" value="F:ribonuclease III activity"/>
    <property type="evidence" value="ECO:0007669"/>
    <property type="project" value="InterPro"/>
</dbReference>
<feature type="region of interest" description="Disordered" evidence="1">
    <location>
        <begin position="234"/>
        <end position="275"/>
    </location>
</feature>
<protein>
    <submittedName>
        <fullName evidence="2">Uncharacterized protein</fullName>
    </submittedName>
</protein>
<dbReference type="AlphaFoldDB" id="F4Q858"/>
<evidence type="ECO:0000256" key="1">
    <source>
        <dbReference type="SAM" id="MobiDB-lite"/>
    </source>
</evidence>
<dbReference type="RefSeq" id="XP_004352283.1">
    <property type="nucleotide sequence ID" value="XM_004352231.1"/>
</dbReference>
<evidence type="ECO:0000313" key="2">
    <source>
        <dbReference type="EMBL" id="EGG15958.1"/>
    </source>
</evidence>
<organism evidence="2 3">
    <name type="scientific">Cavenderia fasciculata</name>
    <name type="common">Slime mold</name>
    <name type="synonym">Dictyostelium fasciculatum</name>
    <dbReference type="NCBI Taxonomy" id="261658"/>
    <lineage>
        <taxon>Eukaryota</taxon>
        <taxon>Amoebozoa</taxon>
        <taxon>Evosea</taxon>
        <taxon>Eumycetozoa</taxon>
        <taxon>Dictyostelia</taxon>
        <taxon>Acytosteliales</taxon>
        <taxon>Cavenderiaceae</taxon>
        <taxon>Cavenderia</taxon>
    </lineage>
</organism>
<dbReference type="OrthoDB" id="2392202at2759"/>
<dbReference type="GeneID" id="14867947"/>
<proteinExistence type="predicted"/>
<feature type="compositionally biased region" description="Low complexity" evidence="1">
    <location>
        <begin position="264"/>
        <end position="275"/>
    </location>
</feature>